<sequence>MPWYVLMTKPQQERRAEANLISQGFNAYLPLINCHKIVRGKKLVREEPLFSRYLFIELDLQKDNSSKIRYTRGVSDFVRFGDQFGIISNELVEYFRQQSTANDQIRSNLPEKGEKIEILNGPYKHITGIYDCPDGDMRSYVLVELLQNTVKLALGNTEFKQVI</sequence>
<keyword evidence="1" id="KW-0889">Transcription antitermination</keyword>
<dbReference type="InterPro" id="IPR006645">
    <property type="entry name" value="NGN-like_dom"/>
</dbReference>
<proteinExistence type="predicted"/>
<dbReference type="SUPFAM" id="SSF82679">
    <property type="entry name" value="N-utilization substance G protein NusG, N-terminal domain"/>
    <property type="match status" value="1"/>
</dbReference>
<dbReference type="GO" id="GO:0006354">
    <property type="term" value="P:DNA-templated transcription elongation"/>
    <property type="evidence" value="ECO:0007669"/>
    <property type="project" value="InterPro"/>
</dbReference>
<dbReference type="PANTHER" id="PTHR30265:SF7">
    <property type="entry name" value="TRANSCRIPTION ANTITERMINATION PROTEIN RFAH"/>
    <property type="match status" value="1"/>
</dbReference>
<dbReference type="CDD" id="cd09892">
    <property type="entry name" value="NGN_SP_RfaH"/>
    <property type="match status" value="1"/>
</dbReference>
<evidence type="ECO:0000256" key="1">
    <source>
        <dbReference type="ARBA" id="ARBA00022814"/>
    </source>
</evidence>
<evidence type="ECO:0000259" key="4">
    <source>
        <dbReference type="SMART" id="SM00738"/>
    </source>
</evidence>
<reference evidence="5" key="1">
    <citation type="submission" date="2018-06" db="EMBL/GenBank/DDBJ databases">
        <authorList>
            <person name="Zhirakovskaya E."/>
        </authorList>
    </citation>
    <scope>NUCLEOTIDE SEQUENCE</scope>
</reference>
<dbReference type="SMART" id="SM00738">
    <property type="entry name" value="NGN"/>
    <property type="match status" value="1"/>
</dbReference>
<evidence type="ECO:0000313" key="5">
    <source>
        <dbReference type="EMBL" id="VAW67282.1"/>
    </source>
</evidence>
<keyword evidence="3" id="KW-0804">Transcription</keyword>
<dbReference type="InterPro" id="IPR036735">
    <property type="entry name" value="NGN_dom_sf"/>
</dbReference>
<protein>
    <recommendedName>
        <fullName evidence="4">NusG-like N-terminal domain-containing protein</fullName>
    </recommendedName>
</protein>
<dbReference type="Pfam" id="PF02357">
    <property type="entry name" value="NusG"/>
    <property type="match status" value="1"/>
</dbReference>
<dbReference type="Gene3D" id="3.30.70.940">
    <property type="entry name" value="NusG, N-terminal domain"/>
    <property type="match status" value="1"/>
</dbReference>
<dbReference type="PANTHER" id="PTHR30265">
    <property type="entry name" value="RHO-INTERACTING TRANSCRIPTION TERMINATION FACTOR NUSG"/>
    <property type="match status" value="1"/>
</dbReference>
<name>A0A3B0XVX8_9ZZZZ</name>
<dbReference type="InterPro" id="IPR010215">
    <property type="entry name" value="Transcription_antiterm_RfaH"/>
</dbReference>
<dbReference type="GO" id="GO:0031564">
    <property type="term" value="P:transcription antitermination"/>
    <property type="evidence" value="ECO:0007669"/>
    <property type="project" value="UniProtKB-KW"/>
</dbReference>
<dbReference type="GO" id="GO:0005829">
    <property type="term" value="C:cytosol"/>
    <property type="evidence" value="ECO:0007669"/>
    <property type="project" value="TreeGrafter"/>
</dbReference>
<dbReference type="NCBIfam" id="TIGR01955">
    <property type="entry name" value="RfaH"/>
    <property type="match status" value="1"/>
</dbReference>
<dbReference type="NCBIfam" id="NF006534">
    <property type="entry name" value="PRK09014.1"/>
    <property type="match status" value="1"/>
</dbReference>
<evidence type="ECO:0000256" key="2">
    <source>
        <dbReference type="ARBA" id="ARBA00023015"/>
    </source>
</evidence>
<dbReference type="InterPro" id="IPR043425">
    <property type="entry name" value="NusG-like"/>
</dbReference>
<dbReference type="EMBL" id="UOFI01000093">
    <property type="protein sequence ID" value="VAW67282.1"/>
    <property type="molecule type" value="Genomic_DNA"/>
</dbReference>
<keyword evidence="2" id="KW-0805">Transcription regulation</keyword>
<accession>A0A3B0XVX8</accession>
<evidence type="ECO:0000256" key="3">
    <source>
        <dbReference type="ARBA" id="ARBA00023163"/>
    </source>
</evidence>
<dbReference type="AlphaFoldDB" id="A0A3B0XVX8"/>
<feature type="domain" description="NusG-like N-terminal" evidence="4">
    <location>
        <begin position="1"/>
        <end position="99"/>
    </location>
</feature>
<organism evidence="5">
    <name type="scientific">hydrothermal vent metagenome</name>
    <dbReference type="NCBI Taxonomy" id="652676"/>
    <lineage>
        <taxon>unclassified sequences</taxon>
        <taxon>metagenomes</taxon>
        <taxon>ecological metagenomes</taxon>
    </lineage>
</organism>
<gene>
    <name evidence="5" type="ORF">MNBD_GAMMA09-3102</name>
</gene>